<evidence type="ECO:0000313" key="3">
    <source>
        <dbReference type="Proteomes" id="UP000298264"/>
    </source>
</evidence>
<reference evidence="2" key="1">
    <citation type="journal article" date="2019" name="PLoS Negl. Trop. Dis.">
        <title>Revisiting the worldwide diversity of Leptospira species in the environment.</title>
        <authorList>
            <person name="Vincent A.T."/>
            <person name="Schiettekatte O."/>
            <person name="Bourhy P."/>
            <person name="Veyrier F.J."/>
            <person name="Picardeau M."/>
        </authorList>
    </citation>
    <scope>NUCLEOTIDE SEQUENCE [LARGE SCALE GENOMIC DNA]</scope>
    <source>
        <strain evidence="2">201400974</strain>
    </source>
</reference>
<accession>A0A4R9LNA3</accession>
<name>A0A4R9LNA3_9LEPT</name>
<dbReference type="Proteomes" id="UP000298264">
    <property type="component" value="Unassembled WGS sequence"/>
</dbReference>
<dbReference type="EMBL" id="RQHV01000045">
    <property type="protein sequence ID" value="TGN10237.1"/>
    <property type="molecule type" value="Genomic_DNA"/>
</dbReference>
<sequence>MPPIIVKMIRKFGQASILLGILFFSVFLGFVFLVWESLFDEFSRKEKFLEALAIHHSATKQEYLKHLEFNLREGELPYYGSLVGKKIKDRLNISSIKVYDQSLRLVYSDQETKEVFQNELRHDSNPLEKGMARNLANGEIAYRSKDGKFFITFPLPYMAKPNLSNPNLEFGFNFWVFDEVVGTIFYTNDVSVLNGDRTEEELLRIFQGKEGKKISWKIGGEEGLLNKYKFKEYSVYIIEDANLFSKWTVSRFLLIVSVSISFCCIARIIYLSLKGRPLELSNSKLIGIISYLMLITFYQTSFSIFPDFRYYIPWANMRLEQVENELTILEKNVLDQFSSSKNKREDFRNFHYDSVVNDVYTWSDGENMRFLTDRFGLGIISHLTEVYREKSSRLLQNDKEYIFIIPINEENKKSVLVVLALNGISFSAKKEKDRDEYYYPDVSLRISKDRNNESFLLHPKLWEEELVSGAKHIESGVSSFSILKVLFRSYYVSASAETKGHLDGLFIFKTEGVLSLVTVWSYITFIPLLLVFGFFKFQMFTKKETEEEELFSLPEVGEADYENVYQTASLNTKTDESKEFVPLEIDPTKDHIIIEERKENKVESVASNLENTIPKKEAIAELPTSFYPGKETVKKQIHQYIPPVLWKNRKESFAPEIQKKRESIFNPELKDLVKKVISQETTEEVFKQPNEAQSLNWPIQEEKKFEYSLLDRVYRGDGISLDGIVEYTRNFISRLGSPRFSFLFLNDTIGSYHSQISFGLDYNTRSNMIFLHNDSFFDYDETGFSWVDIDEKVRQDKFISKKFSWEILAQIETIVSFKLDSYGFPGLFLVLLNKSEKEKFLDSHKRMIGEKLKQLIPALNTLLEKEEKTPDLFEDSLSWMVRSFLQATLGGKRIAHVSRVMWENYHPSVSNETKKASLLAKVADVLQSNDRVIESSPNSFLIISEANMKDTLEKLLHLYPFPYECKFMKYPDDGENYYLYL</sequence>
<dbReference type="OrthoDB" id="338635at2"/>
<feature type="transmembrane region" description="Helical" evidence="1">
    <location>
        <begin position="285"/>
        <end position="308"/>
    </location>
</feature>
<keyword evidence="1" id="KW-1133">Transmembrane helix</keyword>
<organism evidence="2 3">
    <name type="scientific">Leptospira ilyithenensis</name>
    <dbReference type="NCBI Taxonomy" id="2484901"/>
    <lineage>
        <taxon>Bacteria</taxon>
        <taxon>Pseudomonadati</taxon>
        <taxon>Spirochaetota</taxon>
        <taxon>Spirochaetia</taxon>
        <taxon>Leptospirales</taxon>
        <taxon>Leptospiraceae</taxon>
        <taxon>Leptospira</taxon>
    </lineage>
</organism>
<feature type="transmembrane region" description="Helical" evidence="1">
    <location>
        <begin position="513"/>
        <end position="535"/>
    </location>
</feature>
<feature type="transmembrane region" description="Helical" evidence="1">
    <location>
        <begin position="252"/>
        <end position="273"/>
    </location>
</feature>
<comment type="caution">
    <text evidence="2">The sequence shown here is derived from an EMBL/GenBank/DDBJ whole genome shotgun (WGS) entry which is preliminary data.</text>
</comment>
<keyword evidence="1" id="KW-0812">Transmembrane</keyword>
<evidence type="ECO:0000313" key="2">
    <source>
        <dbReference type="EMBL" id="TGN10237.1"/>
    </source>
</evidence>
<keyword evidence="3" id="KW-1185">Reference proteome</keyword>
<gene>
    <name evidence="2" type="ORF">EHS11_10150</name>
</gene>
<proteinExistence type="predicted"/>
<dbReference type="AlphaFoldDB" id="A0A4R9LNA3"/>
<feature type="transmembrane region" description="Helical" evidence="1">
    <location>
        <begin position="12"/>
        <end position="35"/>
    </location>
</feature>
<protein>
    <submittedName>
        <fullName evidence="2">Uncharacterized protein</fullName>
    </submittedName>
</protein>
<dbReference type="RefSeq" id="WP_135764299.1">
    <property type="nucleotide sequence ID" value="NZ_RQHV01000045.1"/>
</dbReference>
<keyword evidence="1" id="KW-0472">Membrane</keyword>
<evidence type="ECO:0000256" key="1">
    <source>
        <dbReference type="SAM" id="Phobius"/>
    </source>
</evidence>